<name>B4VVN2_9CYAN</name>
<protein>
    <submittedName>
        <fullName evidence="2">Uncharacterized protein</fullName>
    </submittedName>
</protein>
<feature type="region of interest" description="Disordered" evidence="1">
    <location>
        <begin position="34"/>
        <end position="56"/>
    </location>
</feature>
<dbReference type="Proteomes" id="UP000003835">
    <property type="component" value="Unassembled WGS sequence"/>
</dbReference>
<dbReference type="STRING" id="118168.MC7420_5705"/>
<evidence type="ECO:0000313" key="3">
    <source>
        <dbReference type="Proteomes" id="UP000003835"/>
    </source>
</evidence>
<keyword evidence="3" id="KW-1185">Reference proteome</keyword>
<organism evidence="2 3">
    <name type="scientific">Coleofasciculus chthonoplastes PCC 7420</name>
    <dbReference type="NCBI Taxonomy" id="118168"/>
    <lineage>
        <taxon>Bacteria</taxon>
        <taxon>Bacillati</taxon>
        <taxon>Cyanobacteriota</taxon>
        <taxon>Cyanophyceae</taxon>
        <taxon>Coleofasciculales</taxon>
        <taxon>Coleofasciculaceae</taxon>
        <taxon>Coleofasciculus</taxon>
    </lineage>
</organism>
<gene>
    <name evidence="2" type="ORF">MC7420_5705</name>
</gene>
<dbReference type="HOGENOM" id="CLU_212002_0_0_3"/>
<proteinExistence type="predicted"/>
<evidence type="ECO:0000313" key="2">
    <source>
        <dbReference type="EMBL" id="EDX73825.1"/>
    </source>
</evidence>
<reference evidence="2 3" key="1">
    <citation type="submission" date="2008-07" db="EMBL/GenBank/DDBJ databases">
        <authorList>
            <person name="Tandeau de Marsac N."/>
            <person name="Ferriera S."/>
            <person name="Johnson J."/>
            <person name="Kravitz S."/>
            <person name="Beeson K."/>
            <person name="Sutton G."/>
            <person name="Rogers Y.-H."/>
            <person name="Friedman R."/>
            <person name="Frazier M."/>
            <person name="Venter J.C."/>
        </authorList>
    </citation>
    <scope>NUCLEOTIDE SEQUENCE [LARGE SCALE GENOMIC DNA]</scope>
    <source>
        <strain evidence="2 3">PCC 7420</strain>
    </source>
</reference>
<dbReference type="AlphaFoldDB" id="B4VVN2"/>
<dbReference type="EMBL" id="DS989855">
    <property type="protein sequence ID" value="EDX73825.1"/>
    <property type="molecule type" value="Genomic_DNA"/>
</dbReference>
<sequence>MHYPVPLLAMKPKLLHPLFSICLLNLNPSPPAPLPPRGEGRIQGNLGHVLSMNNRE</sequence>
<evidence type="ECO:0000256" key="1">
    <source>
        <dbReference type="SAM" id="MobiDB-lite"/>
    </source>
</evidence>
<accession>B4VVN2</accession>